<comment type="similarity">
    <text evidence="2">Belongs to the HPPK family.</text>
</comment>
<sequence length="173" mass="18921">MNNPKDPQTVAYIGMGSNLESPVAQIKSARLAISALTHVKELAFSSLYVSSPMGPQEQPDYINAVMAVATCLSPLDLLHALQAIELEHGRVRGVQRWGARTLDLDLLLYGDRQIDTEELVVPHKGIAERAFVLYPLSECAPELNIPGHGDLSYLLPHCPIAGLRRLNEDESAN</sequence>
<dbReference type="PANTHER" id="PTHR43071:SF1">
    <property type="entry name" value="2-AMINO-4-HYDROXY-6-HYDROXYMETHYLDIHYDROPTERIDINE PYROPHOSPHOKINASE"/>
    <property type="match status" value="1"/>
</dbReference>
<evidence type="ECO:0000259" key="13">
    <source>
        <dbReference type="PROSITE" id="PS00794"/>
    </source>
</evidence>
<evidence type="ECO:0000256" key="8">
    <source>
        <dbReference type="ARBA" id="ARBA00022840"/>
    </source>
</evidence>
<dbReference type="STRING" id="1116472.MGMO_53c00910"/>
<dbReference type="PATRIC" id="fig|1116472.3.peg.1639"/>
<accession>V5C2F4</accession>
<keyword evidence="6" id="KW-0547">Nucleotide-binding</keyword>
<dbReference type="Pfam" id="PF01288">
    <property type="entry name" value="HPPK"/>
    <property type="match status" value="1"/>
</dbReference>
<reference evidence="14 15" key="1">
    <citation type="journal article" date="2013" name="Genome Announc.">
        <title>Draft Genome Sequence of the Methanotrophic Gammaproteobacterium Methyloglobulus morosus DSM 22980 Strain KoM1.</title>
        <authorList>
            <person name="Poehlein A."/>
            <person name="Deutzmann J.S."/>
            <person name="Daniel R."/>
            <person name="Simeonova D.D."/>
        </authorList>
    </citation>
    <scope>NUCLEOTIDE SEQUENCE [LARGE SCALE GENOMIC DNA]</scope>
    <source>
        <strain evidence="14 15">KoM1</strain>
    </source>
</reference>
<organism evidence="14 15">
    <name type="scientific">Methyloglobulus morosus KoM1</name>
    <dbReference type="NCBI Taxonomy" id="1116472"/>
    <lineage>
        <taxon>Bacteria</taxon>
        <taxon>Pseudomonadati</taxon>
        <taxon>Pseudomonadota</taxon>
        <taxon>Gammaproteobacteria</taxon>
        <taxon>Methylococcales</taxon>
        <taxon>Methylococcaceae</taxon>
        <taxon>Methyloglobulus</taxon>
    </lineage>
</organism>
<dbReference type="EC" id="2.7.6.3" evidence="3"/>
<dbReference type="UniPathway" id="UPA00077">
    <property type="reaction ID" value="UER00155"/>
</dbReference>
<dbReference type="Gene3D" id="3.30.70.560">
    <property type="entry name" value="7,8-Dihydro-6-hydroxymethylpterin-pyrophosphokinase HPPK"/>
    <property type="match status" value="1"/>
</dbReference>
<evidence type="ECO:0000256" key="4">
    <source>
        <dbReference type="ARBA" id="ARBA00016218"/>
    </source>
</evidence>
<dbReference type="eggNOG" id="COG0801">
    <property type="taxonomic scope" value="Bacteria"/>
</dbReference>
<dbReference type="InterPro" id="IPR035907">
    <property type="entry name" value="Hppk_sf"/>
</dbReference>
<name>V5C2F4_9GAMM</name>
<keyword evidence="7 14" id="KW-0418">Kinase</keyword>
<dbReference type="InterPro" id="IPR000550">
    <property type="entry name" value="Hppk"/>
</dbReference>
<protein>
    <recommendedName>
        <fullName evidence="4">2-amino-4-hydroxy-6-hydroxymethyldihydropteridine pyrophosphokinase</fullName>
        <ecNumber evidence="3">2.7.6.3</ecNumber>
    </recommendedName>
    <alternativeName>
        <fullName evidence="11">6-hydroxymethyl-7,8-dihydropterin pyrophosphokinase</fullName>
    </alternativeName>
    <alternativeName>
        <fullName evidence="12">7,8-dihydro-6-hydroxymethylpterin-pyrophosphokinase</fullName>
    </alternativeName>
</protein>
<dbReference type="CDD" id="cd00483">
    <property type="entry name" value="HPPK"/>
    <property type="match status" value="1"/>
</dbReference>
<dbReference type="EMBL" id="AYLO01000051">
    <property type="protein sequence ID" value="ESS72632.1"/>
    <property type="molecule type" value="Genomic_DNA"/>
</dbReference>
<evidence type="ECO:0000256" key="12">
    <source>
        <dbReference type="ARBA" id="ARBA00033413"/>
    </source>
</evidence>
<evidence type="ECO:0000256" key="11">
    <source>
        <dbReference type="ARBA" id="ARBA00029766"/>
    </source>
</evidence>
<evidence type="ECO:0000313" key="14">
    <source>
        <dbReference type="EMBL" id="ESS72632.1"/>
    </source>
</evidence>
<evidence type="ECO:0000256" key="6">
    <source>
        <dbReference type="ARBA" id="ARBA00022741"/>
    </source>
</evidence>
<dbReference type="RefSeq" id="WP_023494429.1">
    <property type="nucleotide sequence ID" value="NZ_AYLO01000051.1"/>
</dbReference>
<keyword evidence="15" id="KW-1185">Reference proteome</keyword>
<dbReference type="PANTHER" id="PTHR43071">
    <property type="entry name" value="2-AMINO-4-HYDROXY-6-HYDROXYMETHYLDIHYDROPTERIDINE PYROPHOSPHOKINASE"/>
    <property type="match status" value="1"/>
</dbReference>
<dbReference type="GO" id="GO:0005524">
    <property type="term" value="F:ATP binding"/>
    <property type="evidence" value="ECO:0007669"/>
    <property type="project" value="UniProtKB-KW"/>
</dbReference>
<dbReference type="SUPFAM" id="SSF55083">
    <property type="entry name" value="6-hydroxymethyl-7,8-dihydropterin pyrophosphokinase, HPPK"/>
    <property type="match status" value="1"/>
</dbReference>
<dbReference type="Proteomes" id="UP000017842">
    <property type="component" value="Unassembled WGS sequence"/>
</dbReference>
<dbReference type="NCBIfam" id="TIGR01498">
    <property type="entry name" value="folK"/>
    <property type="match status" value="1"/>
</dbReference>
<dbReference type="GO" id="GO:0003848">
    <property type="term" value="F:2-amino-4-hydroxy-6-hydroxymethyldihydropteridine diphosphokinase activity"/>
    <property type="evidence" value="ECO:0007669"/>
    <property type="project" value="UniProtKB-EC"/>
</dbReference>
<evidence type="ECO:0000313" key="15">
    <source>
        <dbReference type="Proteomes" id="UP000017842"/>
    </source>
</evidence>
<comment type="pathway">
    <text evidence="1">Cofactor biosynthesis; tetrahydrofolate biosynthesis; 2-amino-4-hydroxy-6-hydroxymethyl-7,8-dihydropteridine diphosphate from 7,8-dihydroneopterin triphosphate: step 4/4.</text>
</comment>
<dbReference type="AlphaFoldDB" id="V5C2F4"/>
<evidence type="ECO:0000256" key="10">
    <source>
        <dbReference type="ARBA" id="ARBA00029409"/>
    </source>
</evidence>
<feature type="domain" description="7,8-dihydro-6-hydroxymethylpterin-pyrophosphokinase" evidence="13">
    <location>
        <begin position="96"/>
        <end position="107"/>
    </location>
</feature>
<dbReference type="GO" id="GO:0046654">
    <property type="term" value="P:tetrahydrofolate biosynthetic process"/>
    <property type="evidence" value="ECO:0007669"/>
    <property type="project" value="UniProtKB-UniPathway"/>
</dbReference>
<dbReference type="GO" id="GO:0046656">
    <property type="term" value="P:folic acid biosynthetic process"/>
    <property type="evidence" value="ECO:0007669"/>
    <property type="project" value="UniProtKB-KW"/>
</dbReference>
<proteinExistence type="inferred from homology"/>
<keyword evidence="5 14" id="KW-0808">Transferase</keyword>
<evidence type="ECO:0000256" key="1">
    <source>
        <dbReference type="ARBA" id="ARBA00005051"/>
    </source>
</evidence>
<keyword evidence="8" id="KW-0067">ATP-binding</keyword>
<comment type="caution">
    <text evidence="14">The sequence shown here is derived from an EMBL/GenBank/DDBJ whole genome shotgun (WGS) entry which is preliminary data.</text>
</comment>
<evidence type="ECO:0000256" key="9">
    <source>
        <dbReference type="ARBA" id="ARBA00022909"/>
    </source>
</evidence>
<evidence type="ECO:0000256" key="2">
    <source>
        <dbReference type="ARBA" id="ARBA00005810"/>
    </source>
</evidence>
<keyword evidence="9" id="KW-0289">Folate biosynthesis</keyword>
<evidence type="ECO:0000256" key="7">
    <source>
        <dbReference type="ARBA" id="ARBA00022777"/>
    </source>
</evidence>
<evidence type="ECO:0000256" key="5">
    <source>
        <dbReference type="ARBA" id="ARBA00022679"/>
    </source>
</evidence>
<dbReference type="GO" id="GO:0016301">
    <property type="term" value="F:kinase activity"/>
    <property type="evidence" value="ECO:0007669"/>
    <property type="project" value="UniProtKB-KW"/>
</dbReference>
<gene>
    <name evidence="14" type="primary">folK</name>
    <name evidence="14" type="ORF">MGMO_53c00910</name>
</gene>
<dbReference type="OrthoDB" id="9808041at2"/>
<comment type="function">
    <text evidence="10">Catalyzes the transfer of pyrophosphate from adenosine triphosphate (ATP) to 6-hydroxymethyl-7,8-dihydropterin, an enzymatic step in folate biosynthesis pathway.</text>
</comment>
<dbReference type="PROSITE" id="PS00794">
    <property type="entry name" value="HPPK"/>
    <property type="match status" value="1"/>
</dbReference>
<evidence type="ECO:0000256" key="3">
    <source>
        <dbReference type="ARBA" id="ARBA00013253"/>
    </source>
</evidence>